<reference evidence="1" key="1">
    <citation type="submission" date="2025-08" db="UniProtKB">
        <authorList>
            <consortium name="Ensembl"/>
        </authorList>
    </citation>
    <scope>IDENTIFICATION</scope>
</reference>
<proteinExistence type="predicted"/>
<keyword evidence="2" id="KW-1185">Reference proteome</keyword>
<evidence type="ECO:0000313" key="1">
    <source>
        <dbReference type="Ensembl" id="ENSEBUP00000027795.1"/>
    </source>
</evidence>
<dbReference type="Ensembl" id="ENSEBUT00000028371.1">
    <property type="protein sequence ID" value="ENSEBUP00000027795.1"/>
    <property type="gene ID" value="ENSEBUG00000017003.1"/>
</dbReference>
<dbReference type="Proteomes" id="UP000694388">
    <property type="component" value="Unplaced"/>
</dbReference>
<name>A0A8C4RAU2_EPTBU</name>
<accession>A0A8C4RAU2</accession>
<dbReference type="Pfam" id="PF15254">
    <property type="entry name" value="CCDC14"/>
    <property type="match status" value="1"/>
</dbReference>
<dbReference type="AlphaFoldDB" id="A0A8C4RAU2"/>
<dbReference type="InterPro" id="IPR029343">
    <property type="entry name" value="CCDC14"/>
</dbReference>
<reference evidence="1" key="2">
    <citation type="submission" date="2025-09" db="UniProtKB">
        <authorList>
            <consortium name="Ensembl"/>
        </authorList>
    </citation>
    <scope>IDENTIFICATION</scope>
</reference>
<protein>
    <submittedName>
        <fullName evidence="1">Uncharacterized protein</fullName>
    </submittedName>
</protein>
<organism evidence="1 2">
    <name type="scientific">Eptatretus burgeri</name>
    <name type="common">Inshore hagfish</name>
    <dbReference type="NCBI Taxonomy" id="7764"/>
    <lineage>
        <taxon>Eukaryota</taxon>
        <taxon>Metazoa</taxon>
        <taxon>Chordata</taxon>
        <taxon>Craniata</taxon>
        <taxon>Vertebrata</taxon>
        <taxon>Cyclostomata</taxon>
        <taxon>Myxini</taxon>
        <taxon>Myxiniformes</taxon>
        <taxon>Myxinidae</taxon>
        <taxon>Eptatretinae</taxon>
        <taxon>Eptatretus</taxon>
    </lineage>
</organism>
<evidence type="ECO:0000313" key="2">
    <source>
        <dbReference type="Proteomes" id="UP000694388"/>
    </source>
</evidence>
<sequence>MQCSMTALLSQLKQKNHYWDPSRCARSTPIDSDQPRLTPFILAKHDLLTKEMTVGSHRSSMMPGVHTVVQPLSDVIDCNSSCTLVQANGKAFDKMSYLLPAGVHPLKNNAGHPVEQGDLDHKTDWLPLGQGSLAVGDDVPGFADVAVESVPSEFRQPSWKMQHMTNPDTCESASECNAISVVQEDRFSTCGPNSSFSAMLCPSDATCNTGATGITASTYTSRDDRDFHAGLAALNADIARLQSTLKGMLFLPGEELFTN</sequence>